<evidence type="ECO:0000313" key="1">
    <source>
        <dbReference type="EMBL" id="GFO29181.1"/>
    </source>
</evidence>
<organism evidence="1 2">
    <name type="scientific">Plakobranchus ocellatus</name>
    <dbReference type="NCBI Taxonomy" id="259542"/>
    <lineage>
        <taxon>Eukaryota</taxon>
        <taxon>Metazoa</taxon>
        <taxon>Spiralia</taxon>
        <taxon>Lophotrochozoa</taxon>
        <taxon>Mollusca</taxon>
        <taxon>Gastropoda</taxon>
        <taxon>Heterobranchia</taxon>
        <taxon>Euthyneura</taxon>
        <taxon>Panpulmonata</taxon>
        <taxon>Sacoglossa</taxon>
        <taxon>Placobranchoidea</taxon>
        <taxon>Plakobranchidae</taxon>
        <taxon>Plakobranchus</taxon>
    </lineage>
</organism>
<proteinExistence type="predicted"/>
<dbReference type="Gene3D" id="3.30.420.10">
    <property type="entry name" value="Ribonuclease H-like superfamily/Ribonuclease H"/>
    <property type="match status" value="1"/>
</dbReference>
<evidence type="ECO:0000313" key="2">
    <source>
        <dbReference type="Proteomes" id="UP000735302"/>
    </source>
</evidence>
<name>A0AAV4C8Y3_9GAST</name>
<comment type="caution">
    <text evidence="1">The sequence shown here is derived from an EMBL/GenBank/DDBJ whole genome shotgun (WGS) entry which is preliminary data.</text>
</comment>
<dbReference type="GO" id="GO:0003676">
    <property type="term" value="F:nucleic acid binding"/>
    <property type="evidence" value="ECO:0007669"/>
    <property type="project" value="InterPro"/>
</dbReference>
<dbReference type="InterPro" id="IPR036397">
    <property type="entry name" value="RNaseH_sf"/>
</dbReference>
<dbReference type="Proteomes" id="UP000735302">
    <property type="component" value="Unassembled WGS sequence"/>
</dbReference>
<accession>A0AAV4C8Y3</accession>
<dbReference type="EMBL" id="BLXT01006120">
    <property type="protein sequence ID" value="GFO29181.1"/>
    <property type="molecule type" value="Genomic_DNA"/>
</dbReference>
<dbReference type="SUPFAM" id="SSF53098">
    <property type="entry name" value="Ribonuclease H-like"/>
    <property type="match status" value="1"/>
</dbReference>
<protein>
    <submittedName>
        <fullName evidence="1">Zinc finger protein</fullName>
    </submittedName>
</protein>
<gene>
    <name evidence="1" type="ORF">PoB_005568600</name>
</gene>
<dbReference type="AlphaFoldDB" id="A0AAV4C8Y3"/>
<keyword evidence="2" id="KW-1185">Reference proteome</keyword>
<dbReference type="InterPro" id="IPR012337">
    <property type="entry name" value="RNaseH-like_sf"/>
</dbReference>
<reference evidence="1 2" key="1">
    <citation type="journal article" date="2021" name="Elife">
        <title>Chloroplast acquisition without the gene transfer in kleptoplastic sea slugs, Plakobranchus ocellatus.</title>
        <authorList>
            <person name="Maeda T."/>
            <person name="Takahashi S."/>
            <person name="Yoshida T."/>
            <person name="Shimamura S."/>
            <person name="Takaki Y."/>
            <person name="Nagai Y."/>
            <person name="Toyoda A."/>
            <person name="Suzuki Y."/>
            <person name="Arimoto A."/>
            <person name="Ishii H."/>
            <person name="Satoh N."/>
            <person name="Nishiyama T."/>
            <person name="Hasebe M."/>
            <person name="Maruyama T."/>
            <person name="Minagawa J."/>
            <person name="Obokata J."/>
            <person name="Shigenobu S."/>
        </authorList>
    </citation>
    <scope>NUCLEOTIDE SEQUENCE [LARGE SCALE GENOMIC DNA]</scope>
</reference>
<sequence length="217" mass="23732">MDSVPLRESEKRVCGGQRAWEDETSTDNQRSCFKWIAREELDDNAVINLRTPYLCGEVKALCIPDAICDVTVRKGEGARGPEDHDGTVMVACAEAVPLRKIDAETVAESLVGIYSRLGVPGVVLSDQETQFKSDCMKATIGENDYHINVNGKEKTSHDNLVKRYIIRGAVSHEATIGDNFVSAASAAVVEDDDESSGCDDYGYEVIPEHGGWGSYNR</sequence>